<accession>A0A381Z892</accession>
<name>A0A381Z892_9ZZZZ</name>
<keyword evidence="1" id="KW-0472">Membrane</keyword>
<dbReference type="AlphaFoldDB" id="A0A381Z892"/>
<keyword evidence="1" id="KW-1133">Transmembrane helix</keyword>
<evidence type="ECO:0000256" key="1">
    <source>
        <dbReference type="SAM" id="Phobius"/>
    </source>
</evidence>
<reference evidence="2" key="1">
    <citation type="submission" date="2018-05" db="EMBL/GenBank/DDBJ databases">
        <authorList>
            <person name="Lanie J.A."/>
            <person name="Ng W.-L."/>
            <person name="Kazmierczak K.M."/>
            <person name="Andrzejewski T.M."/>
            <person name="Davidsen T.M."/>
            <person name="Wayne K.J."/>
            <person name="Tettelin H."/>
            <person name="Glass J.I."/>
            <person name="Rusch D."/>
            <person name="Podicherti R."/>
            <person name="Tsui H.-C.T."/>
            <person name="Winkler M.E."/>
        </authorList>
    </citation>
    <scope>NUCLEOTIDE SEQUENCE</scope>
</reference>
<feature type="transmembrane region" description="Helical" evidence="1">
    <location>
        <begin position="21"/>
        <end position="40"/>
    </location>
</feature>
<evidence type="ECO:0000313" key="2">
    <source>
        <dbReference type="EMBL" id="SVA85460.1"/>
    </source>
</evidence>
<organism evidence="2">
    <name type="scientific">marine metagenome</name>
    <dbReference type="NCBI Taxonomy" id="408172"/>
    <lineage>
        <taxon>unclassified sequences</taxon>
        <taxon>metagenomes</taxon>
        <taxon>ecological metagenomes</taxon>
    </lineage>
</organism>
<dbReference type="PROSITE" id="PS51257">
    <property type="entry name" value="PROKAR_LIPOPROTEIN"/>
    <property type="match status" value="1"/>
</dbReference>
<protein>
    <submittedName>
        <fullName evidence="2">Uncharacterized protein</fullName>
    </submittedName>
</protein>
<dbReference type="EMBL" id="UINC01020327">
    <property type="protein sequence ID" value="SVA85460.1"/>
    <property type="molecule type" value="Genomic_DNA"/>
</dbReference>
<sequence>MRKMIFKNYLKDPISTIAVNTTIFIAGCLFFGSIALIGIMSDIFSDNQNPVRNQHIIQHSNEQVQYDKMINLLDSINSKLDKQKN</sequence>
<gene>
    <name evidence="2" type="ORF">METZ01_LOCUS138314</name>
</gene>
<keyword evidence="1" id="KW-0812">Transmembrane</keyword>
<proteinExistence type="predicted"/>